<dbReference type="SUPFAM" id="SSF56815">
    <property type="entry name" value="Sec1/munc18-like (SM) proteins"/>
    <property type="match status" value="1"/>
</dbReference>
<dbReference type="InterPro" id="IPR004600">
    <property type="entry name" value="TFIIH_Tfb4/GTF2H3"/>
</dbReference>
<dbReference type="InterPro" id="IPR043155">
    <property type="entry name" value="VPS33_dom3b"/>
</dbReference>
<keyword evidence="2" id="KW-0227">DNA damage</keyword>
<sequence>MNGGGSNNSFLCVIFDCNAYNWGCVVAERGVSTLNETVSALIALCNAHNFSSLGNRLLLLAKGAKQQEKKLFTNERITAKELTNFGPAIEEIIHQILAKNVSAEESPSNLSSALSLSICAFQRFKKQFPSSFGHVVFINLSEQFTSEQNALLNLFFASRQYSLHFHVASFHKTVPILQQASDITGGSYMYIDNTKLLAHKLLCHCICGYQNGPSPFGRSISRDIDYRAKCHCHDQLIDIGWTCSVCLAITCNCVPFCKICNAVFPRPSAPNMNVSDEEIRFSRTVRHLNQRLFFGLLSQFSGNIAVVWDGKAMTTQFDMIVTPKLLQEHNVTKNYKLELVAQPDTQHVVYLIYATRQSVLLLLRNWLHKLPDDDLRLHHVVFIPDASLTLRQQLREDQRVWDRLQSVDSLPLHWFPTEQHKLLTMELPQLVAQLVLNGDWNFLFRCATAIRQLEQLIIGSDGALTMRCKGEWSARIVDMCRKIRDDPNEKKLPLETDFFPSIHGLRAVTEIVVVDRWVDPLSPMVQQLTFGGACDELLAIDSKGRLRVPLADFEEREDQTETAQQSDSEEMKELNLHDKVYEQLQDLHVNQVANKIRVVVNELKEEEQQREKLASLAEYKKFVSKLPSIVEKRKSVGNFTRLAGLLQRRLIDEFFTGILRCEQDILKNAQPDKVIPFIENAIIERRDKVSILRLIAIQSMYSKGLKPFVLHSYAKLLVQSYGFSMLKWLLKLQIAGIIRDDISESKIEVRYPTPNFGQIAGRIYGKNYAEVDELRRTGQIRGVSLIVRLIEEGPRTNWAEFTTVGPKNAKMSTSHSSANITDHKNGKSDQLTLVFVVGGLTRSEMSMLNQLSNILCCTSSFINGGTFLNSLS</sequence>
<keyword evidence="2" id="KW-0863">Zinc-finger</keyword>
<feature type="coiled-coil region" evidence="3">
    <location>
        <begin position="589"/>
        <end position="616"/>
    </location>
</feature>
<dbReference type="Pfam" id="PF00995">
    <property type="entry name" value="Sec1"/>
    <property type="match status" value="1"/>
</dbReference>
<dbReference type="PANTHER" id="PTHR11679">
    <property type="entry name" value="VESICLE PROTEIN SORTING-ASSOCIATED"/>
    <property type="match status" value="1"/>
</dbReference>
<comment type="subcellular location">
    <subcellularLocation>
        <location evidence="2">Nucleus</location>
    </subcellularLocation>
</comment>
<protein>
    <recommendedName>
        <fullName evidence="2">General transcription factor IIH subunit 3</fullName>
    </recommendedName>
    <alternativeName>
        <fullName evidence="2">General transcription factor IIH polypeptide 3</fullName>
    </alternativeName>
</protein>
<comment type="similarity">
    <text evidence="2">Belongs to the TFB4 family.</text>
</comment>
<evidence type="ECO:0000256" key="1">
    <source>
        <dbReference type="ARBA" id="ARBA00009884"/>
    </source>
</evidence>
<comment type="similarity">
    <text evidence="1">Belongs to the STXBP/unc-18/SEC1 family.</text>
</comment>
<keyword evidence="2" id="KW-0862">Zinc</keyword>
<dbReference type="Gene3D" id="3.90.830.10">
    <property type="entry name" value="Syntaxin Binding Protein 1, Chain A, domain 2"/>
    <property type="match status" value="1"/>
</dbReference>
<dbReference type="Gene3D" id="3.40.50.2060">
    <property type="match status" value="1"/>
</dbReference>
<keyword evidence="2" id="KW-0804">Transcription</keyword>
<dbReference type="Gene3D" id="3.40.50.1910">
    <property type="match status" value="1"/>
</dbReference>
<dbReference type="Gene3D" id="1.25.40.850">
    <property type="match status" value="1"/>
</dbReference>
<dbReference type="InterPro" id="IPR036465">
    <property type="entry name" value="vWFA_dom_sf"/>
</dbReference>
<gene>
    <name evidence="4" type="ORF">niasHS_006754</name>
</gene>
<evidence type="ECO:0000313" key="5">
    <source>
        <dbReference type="Proteomes" id="UP001620645"/>
    </source>
</evidence>
<dbReference type="InterPro" id="IPR036045">
    <property type="entry name" value="Sec1-like_sf"/>
</dbReference>
<dbReference type="AlphaFoldDB" id="A0ABD2JI69"/>
<keyword evidence="3" id="KW-0175">Coiled coil</keyword>
<reference evidence="4 5" key="1">
    <citation type="submission" date="2024-10" db="EMBL/GenBank/DDBJ databases">
        <authorList>
            <person name="Kim D."/>
        </authorList>
    </citation>
    <scope>NUCLEOTIDE SEQUENCE [LARGE SCALE GENOMIC DNA]</scope>
    <source>
        <strain evidence="4">Taebaek</strain>
    </source>
</reference>
<keyword evidence="2" id="KW-0479">Metal-binding</keyword>
<comment type="function">
    <text evidence="2">Component of the general transcription and DNA repair factor IIH (TFIIH) core complex, which is involved in general and transcription-coupled nucleotide excision repair (NER) of damaged DNA and, when complexed to CAK, in RNA transcription by RNA polymerase II. In NER, TFIIH acts by opening DNA around the lesion to allow the excision of the damaged oligonucleotide and its replacement by a new DNA fragment. In transcription, TFIIH has an essential role in transcription initiation. When the pre-initiation complex (PIC) has been established, TFIIH is required for promoter opening and promoter escape. Phosphorylation of the C-terminal tail (CTD) of the largest subunit of RNA polymerase II by the kinase module CAK controls the initiation of transcription.</text>
</comment>
<proteinExistence type="inferred from homology"/>
<dbReference type="InterPro" id="IPR001619">
    <property type="entry name" value="Sec1-like"/>
</dbReference>
<name>A0ABD2JI69_HETSC</name>
<evidence type="ECO:0000256" key="3">
    <source>
        <dbReference type="SAM" id="Coils"/>
    </source>
</evidence>
<dbReference type="GO" id="GO:0006289">
    <property type="term" value="P:nucleotide-excision repair"/>
    <property type="evidence" value="ECO:0007669"/>
    <property type="project" value="UniProtKB-UniRule"/>
</dbReference>
<keyword evidence="2" id="KW-0234">DNA repair</keyword>
<evidence type="ECO:0000313" key="4">
    <source>
        <dbReference type="EMBL" id="KAL3090302.1"/>
    </source>
</evidence>
<comment type="subunit">
    <text evidence="2">Part of a TFIID-containing RNA polymerase II pre-initiation complex that is composed of TBP and at least GTF2A1, GTF2A2, GTF2E1, GTF2E2, GTF2F1, GTF2H2, GTF2H3, GTF2H4, GTF2H5, GTF2B, TCEA1, ERCC2, ERCC3, TAF1, TAF2, TAF3, TAF4, TAF5, TAF6, TAF7, TAF8, TAF9, TAF10, TAF11, TAF12 and TAF13. Component of the 7-subunit TFIIH core complex composed of XPB/ERCC3, XPD/ERCC2, GTF2H1, GTF2H2, GTF2H3, GTF2H4 and GTF2H5, which is active in NER. The core complex associates with the 3-subunit CDK-activating kinase (CAK) module composed of CCNH/cyclin H, CDK7 and MNAT1 to form the 10-subunit holoenzyme (holo-TFIIH) active in transcription. Interacts with RARA; the interaction requires prior phosphorylation of RARA on 'Ser-369' which then enhances interaction of RARA with CDK7.</text>
</comment>
<dbReference type="InterPro" id="IPR027482">
    <property type="entry name" value="Sec1-like_dom2"/>
</dbReference>
<keyword evidence="5" id="KW-1185">Reference proteome</keyword>
<accession>A0ABD2JI69</accession>
<dbReference type="Proteomes" id="UP001620645">
    <property type="component" value="Unassembled WGS sequence"/>
</dbReference>
<dbReference type="GO" id="GO:0000439">
    <property type="term" value="C:transcription factor TFIIH core complex"/>
    <property type="evidence" value="ECO:0007669"/>
    <property type="project" value="UniProtKB-UniRule"/>
</dbReference>
<dbReference type="GO" id="GO:0008270">
    <property type="term" value="F:zinc ion binding"/>
    <property type="evidence" value="ECO:0007669"/>
    <property type="project" value="UniProtKB-KW"/>
</dbReference>
<keyword evidence="2" id="KW-0805">Transcription regulation</keyword>
<dbReference type="InterPro" id="IPR043127">
    <property type="entry name" value="Sec-1-like_dom3a"/>
</dbReference>
<organism evidence="4 5">
    <name type="scientific">Heterodera schachtii</name>
    <name type="common">Sugarbeet cyst nematode worm</name>
    <name type="synonym">Tylenchus schachtii</name>
    <dbReference type="NCBI Taxonomy" id="97005"/>
    <lineage>
        <taxon>Eukaryota</taxon>
        <taxon>Metazoa</taxon>
        <taxon>Ecdysozoa</taxon>
        <taxon>Nematoda</taxon>
        <taxon>Chromadorea</taxon>
        <taxon>Rhabditida</taxon>
        <taxon>Tylenchina</taxon>
        <taxon>Tylenchomorpha</taxon>
        <taxon>Tylenchoidea</taxon>
        <taxon>Heteroderidae</taxon>
        <taxon>Heteroderinae</taxon>
        <taxon>Heterodera</taxon>
    </lineage>
</organism>
<keyword evidence="2" id="KW-0539">Nucleus</keyword>
<evidence type="ECO:0000256" key="2">
    <source>
        <dbReference type="RuleBase" id="RU368090"/>
    </source>
</evidence>
<dbReference type="Pfam" id="PF03850">
    <property type="entry name" value="Tfb4"/>
    <property type="match status" value="1"/>
</dbReference>
<dbReference type="EMBL" id="JBICCN010000143">
    <property type="protein sequence ID" value="KAL3090302.1"/>
    <property type="molecule type" value="Genomic_DNA"/>
</dbReference>
<dbReference type="InterPro" id="IPR043154">
    <property type="entry name" value="Sec-1-like_dom1"/>
</dbReference>
<dbReference type="Gene3D" id="3.40.50.410">
    <property type="entry name" value="von Willebrand factor, type A domain"/>
    <property type="match status" value="1"/>
</dbReference>
<comment type="caution">
    <text evidence="4">The sequence shown here is derived from an EMBL/GenBank/DDBJ whole genome shotgun (WGS) entry which is preliminary data.</text>
</comment>
<dbReference type="GO" id="GO:0005675">
    <property type="term" value="C:transcription factor TFIIH holo complex"/>
    <property type="evidence" value="ECO:0007669"/>
    <property type="project" value="UniProtKB-UniRule"/>
</dbReference>